<organism evidence="1 2">
    <name type="scientific">Setaria digitata</name>
    <dbReference type="NCBI Taxonomy" id="48799"/>
    <lineage>
        <taxon>Eukaryota</taxon>
        <taxon>Metazoa</taxon>
        <taxon>Ecdysozoa</taxon>
        <taxon>Nematoda</taxon>
        <taxon>Chromadorea</taxon>
        <taxon>Rhabditida</taxon>
        <taxon>Spirurina</taxon>
        <taxon>Spiruromorpha</taxon>
        <taxon>Filarioidea</taxon>
        <taxon>Setariidae</taxon>
        <taxon>Setaria</taxon>
    </lineage>
</organism>
<protein>
    <submittedName>
        <fullName evidence="2">Uncharacterized protein</fullName>
    </submittedName>
</protein>
<name>A0A915PVZ1_9BILA</name>
<accession>A0A915PVZ1</accession>
<dbReference type="AlphaFoldDB" id="A0A915PVZ1"/>
<proteinExistence type="predicted"/>
<sequence length="273" mass="31129">MVFDSIQSNNESSRKVPVTRVSYELRGVTVELTEHWCTIFVISPADGLDSFEASSSIILTELLGVLAQDLALGSWVILRAVGENVYQIVRRCSEVLPTYVCKNLVLLRIHLYFQEREEDGFGQWVQTVPLGRVAAVCHDRYKPKQAYIALVARTAGKYQTIVKYNWMLTKYIEELSPITQFDIVFQEFKTCAKRKGECEVHSINNNDNHSKSAMDNEDLFFDNSEQQHCKVSTNANIYAVITKVVSNPNVREAMNNYRPKELLSICETLGLKF</sequence>
<evidence type="ECO:0000313" key="1">
    <source>
        <dbReference type="Proteomes" id="UP000887581"/>
    </source>
</evidence>
<keyword evidence="1" id="KW-1185">Reference proteome</keyword>
<evidence type="ECO:0000313" key="2">
    <source>
        <dbReference type="WBParaSite" id="sdigi.contig5.g696.t1"/>
    </source>
</evidence>
<reference evidence="2" key="1">
    <citation type="submission" date="2022-11" db="UniProtKB">
        <authorList>
            <consortium name="WormBaseParasite"/>
        </authorList>
    </citation>
    <scope>IDENTIFICATION</scope>
</reference>
<dbReference type="WBParaSite" id="sdigi.contig5.g696.t1">
    <property type="protein sequence ID" value="sdigi.contig5.g696.t1"/>
    <property type="gene ID" value="sdigi.contig5.g696"/>
</dbReference>
<dbReference type="Proteomes" id="UP000887581">
    <property type="component" value="Unplaced"/>
</dbReference>